<dbReference type="PROSITE" id="PS00237">
    <property type="entry name" value="G_PROTEIN_RECEP_F1_1"/>
    <property type="match status" value="1"/>
</dbReference>
<evidence type="ECO:0000313" key="14">
    <source>
        <dbReference type="Proteomes" id="UP000014760"/>
    </source>
</evidence>
<dbReference type="HOGENOM" id="CLU_009579_15_2_1"/>
<evidence type="ECO:0000259" key="11">
    <source>
        <dbReference type="PROSITE" id="PS50262"/>
    </source>
</evidence>
<dbReference type="PANTHER" id="PTHR24241:SF59">
    <property type="entry name" value="ADIPOKINETIC HORMONE RECEPTOR, ISOFORM C"/>
    <property type="match status" value="1"/>
</dbReference>
<dbReference type="InterPro" id="IPR017452">
    <property type="entry name" value="GPCR_Rhodpsn_7TM"/>
</dbReference>
<dbReference type="OMA" id="CNSWSAQ"/>
<dbReference type="EMBL" id="KB308850">
    <property type="protein sequence ID" value="ELT96363.1"/>
    <property type="molecule type" value="Genomic_DNA"/>
</dbReference>
<reference evidence="14" key="1">
    <citation type="submission" date="2012-12" db="EMBL/GenBank/DDBJ databases">
        <authorList>
            <person name="Hellsten U."/>
            <person name="Grimwood J."/>
            <person name="Chapman J.A."/>
            <person name="Shapiro H."/>
            <person name="Aerts A."/>
            <person name="Otillar R.P."/>
            <person name="Terry A.Y."/>
            <person name="Boore J.L."/>
            <person name="Simakov O."/>
            <person name="Marletaz F."/>
            <person name="Cho S.-J."/>
            <person name="Edsinger-Gonzales E."/>
            <person name="Havlak P."/>
            <person name="Kuo D.-H."/>
            <person name="Larsson T."/>
            <person name="Lv J."/>
            <person name="Arendt D."/>
            <person name="Savage R."/>
            <person name="Osoegawa K."/>
            <person name="de Jong P."/>
            <person name="Lindberg D.R."/>
            <person name="Seaver E.C."/>
            <person name="Weisblat D.A."/>
            <person name="Putnam N.H."/>
            <person name="Grigoriev I.V."/>
            <person name="Rokhsar D.S."/>
        </authorList>
    </citation>
    <scope>NUCLEOTIDE SEQUENCE</scope>
    <source>
        <strain evidence="14">I ESC-2004</strain>
    </source>
</reference>
<feature type="domain" description="G-protein coupled receptors family 1 profile" evidence="11">
    <location>
        <begin position="35"/>
        <end position="306"/>
    </location>
</feature>
<feature type="transmembrane region" description="Helical" evidence="10">
    <location>
        <begin position="182"/>
        <end position="209"/>
    </location>
</feature>
<gene>
    <name evidence="12" type="ORF">CAPTEDRAFT_136055</name>
</gene>
<keyword evidence="6 10" id="KW-0472">Membrane</keyword>
<keyword evidence="14" id="KW-1185">Reference proteome</keyword>
<dbReference type="STRING" id="283909.R7TR44"/>
<dbReference type="CDD" id="cd15382">
    <property type="entry name" value="7tmA_AKHR"/>
    <property type="match status" value="1"/>
</dbReference>
<keyword evidence="8 10" id="KW-0325">Glycoprotein</keyword>
<feature type="transmembrane region" description="Helical" evidence="10">
    <location>
        <begin position="251"/>
        <end position="275"/>
    </location>
</feature>
<keyword evidence="5 10" id="KW-0297">G-protein coupled receptor</keyword>
<feature type="transmembrane region" description="Helical" evidence="10">
    <location>
        <begin position="20"/>
        <end position="43"/>
    </location>
</feature>
<keyword evidence="2" id="KW-1003">Cell membrane</keyword>
<evidence type="ECO:0000256" key="8">
    <source>
        <dbReference type="ARBA" id="ARBA00023180"/>
    </source>
</evidence>
<dbReference type="GO" id="GO:0042277">
    <property type="term" value="F:peptide binding"/>
    <property type="evidence" value="ECO:0007669"/>
    <property type="project" value="TreeGrafter"/>
</dbReference>
<reference evidence="12 14" key="2">
    <citation type="journal article" date="2013" name="Nature">
        <title>Insights into bilaterian evolution from three spiralian genomes.</title>
        <authorList>
            <person name="Simakov O."/>
            <person name="Marletaz F."/>
            <person name="Cho S.J."/>
            <person name="Edsinger-Gonzales E."/>
            <person name="Havlak P."/>
            <person name="Hellsten U."/>
            <person name="Kuo D.H."/>
            <person name="Larsson T."/>
            <person name="Lv J."/>
            <person name="Arendt D."/>
            <person name="Savage R."/>
            <person name="Osoegawa K."/>
            <person name="de Jong P."/>
            <person name="Grimwood J."/>
            <person name="Chapman J.A."/>
            <person name="Shapiro H."/>
            <person name="Aerts A."/>
            <person name="Otillar R.P."/>
            <person name="Terry A.Y."/>
            <person name="Boore J.L."/>
            <person name="Grigoriev I.V."/>
            <person name="Lindberg D.R."/>
            <person name="Seaver E.C."/>
            <person name="Weisblat D.A."/>
            <person name="Putnam N.H."/>
            <person name="Rokhsar D.S."/>
        </authorList>
    </citation>
    <scope>NUCLEOTIDE SEQUENCE</scope>
    <source>
        <strain evidence="12 14">I ESC-2004</strain>
    </source>
</reference>
<sequence>MTVAPSEVPSELTGSANNLLSITAYSVLMVIAACGNLTVFITLFRNRHRKSRVNLFIMHLSIADLVVTFIMLPLEIAWHTTVAWIAGDVACRILMFWRTFGFYLSSFILIAISLDRYFAITRPMSLSDADRRGKLMLILAWLFSIVASSPQSVIYHVESHPNHPWFKQCVTFNFFPTTTHQMIYNVFCFSALYLAPLVVIVISYSFILIEITKRSREGRGGDTNSMIASTGSLRRSGVGRMEKARIRTLKMTIVIVFVFVMCWTPYYAMIIWHWVDKTSAEQVDEKIQRILYLFAVSNSCMNPIVYGKDEFALSYL</sequence>
<dbReference type="OrthoDB" id="6435638at2759"/>
<evidence type="ECO:0000256" key="6">
    <source>
        <dbReference type="ARBA" id="ARBA00023136"/>
    </source>
</evidence>
<dbReference type="PRINTS" id="PR00896">
    <property type="entry name" value="VASOPRESSINR"/>
</dbReference>
<dbReference type="FunCoup" id="R7TR44">
    <property type="interactions" value="172"/>
</dbReference>
<proteinExistence type="inferred from homology"/>
<dbReference type="EnsemblMetazoa" id="CapteT136055">
    <property type="protein sequence ID" value="CapteP136055"/>
    <property type="gene ID" value="CapteG136055"/>
</dbReference>
<evidence type="ECO:0000256" key="2">
    <source>
        <dbReference type="ARBA" id="ARBA00022475"/>
    </source>
</evidence>
<evidence type="ECO:0000256" key="5">
    <source>
        <dbReference type="ARBA" id="ARBA00023040"/>
    </source>
</evidence>
<organism evidence="12">
    <name type="scientific">Capitella teleta</name>
    <name type="common">Polychaete worm</name>
    <dbReference type="NCBI Taxonomy" id="283909"/>
    <lineage>
        <taxon>Eukaryota</taxon>
        <taxon>Metazoa</taxon>
        <taxon>Spiralia</taxon>
        <taxon>Lophotrochozoa</taxon>
        <taxon>Annelida</taxon>
        <taxon>Polychaeta</taxon>
        <taxon>Sedentaria</taxon>
        <taxon>Scolecida</taxon>
        <taxon>Capitellidae</taxon>
        <taxon>Capitella</taxon>
    </lineage>
</organism>
<dbReference type="InterPro" id="IPR001817">
    <property type="entry name" value="Vasoprsn_rcpt"/>
</dbReference>
<keyword evidence="9 10" id="KW-0807">Transducer</keyword>
<accession>R7TR44</accession>
<dbReference type="GO" id="GO:0032870">
    <property type="term" value="P:cellular response to hormone stimulus"/>
    <property type="evidence" value="ECO:0007669"/>
    <property type="project" value="TreeGrafter"/>
</dbReference>
<name>R7TR44_CAPTE</name>
<feature type="transmembrane region" description="Helical" evidence="10">
    <location>
        <begin position="94"/>
        <end position="114"/>
    </location>
</feature>
<keyword evidence="7 10" id="KW-0675">Receptor</keyword>
<evidence type="ECO:0000313" key="13">
    <source>
        <dbReference type="EnsemblMetazoa" id="CapteP136055"/>
    </source>
</evidence>
<dbReference type="Proteomes" id="UP000014760">
    <property type="component" value="Unassembled WGS sequence"/>
</dbReference>
<keyword evidence="3 10" id="KW-0812">Transmembrane</keyword>
<evidence type="ECO:0000256" key="10">
    <source>
        <dbReference type="RuleBase" id="RU046427"/>
    </source>
</evidence>
<keyword evidence="4 10" id="KW-1133">Transmembrane helix</keyword>
<evidence type="ECO:0000313" key="12">
    <source>
        <dbReference type="EMBL" id="ELT96363.1"/>
    </source>
</evidence>
<comment type="subcellular location">
    <subcellularLocation>
        <location evidence="1 10">Cell membrane</location>
        <topology evidence="1 10">Multi-pass membrane protein</topology>
    </subcellularLocation>
</comment>
<feature type="transmembrane region" description="Helical" evidence="10">
    <location>
        <begin position="135"/>
        <end position="157"/>
    </location>
</feature>
<dbReference type="PANTHER" id="PTHR24241">
    <property type="entry name" value="NEUROPEPTIDE RECEPTOR-RELATED G-PROTEIN COUPLED RECEPTOR"/>
    <property type="match status" value="1"/>
</dbReference>
<evidence type="ECO:0000256" key="1">
    <source>
        <dbReference type="ARBA" id="ARBA00004651"/>
    </source>
</evidence>
<dbReference type="GO" id="GO:0005000">
    <property type="term" value="F:vasopressin receptor activity"/>
    <property type="evidence" value="ECO:0007669"/>
    <property type="project" value="InterPro"/>
</dbReference>
<comment type="caution">
    <text evidence="10">Lacks conserved residue(s) required for the propagation of feature annotation.</text>
</comment>
<dbReference type="PRINTS" id="PR00237">
    <property type="entry name" value="GPCRRHODOPSN"/>
</dbReference>
<dbReference type="EMBL" id="AMQN01011364">
    <property type="status" value="NOT_ANNOTATED_CDS"/>
    <property type="molecule type" value="Genomic_DNA"/>
</dbReference>
<dbReference type="AlphaFoldDB" id="R7TR44"/>
<reference evidence="13" key="3">
    <citation type="submission" date="2015-06" db="UniProtKB">
        <authorList>
            <consortium name="EnsemblMetazoa"/>
        </authorList>
    </citation>
    <scope>IDENTIFICATION</scope>
</reference>
<evidence type="ECO:0000256" key="7">
    <source>
        <dbReference type="ARBA" id="ARBA00023170"/>
    </source>
</evidence>
<dbReference type="PROSITE" id="PS50262">
    <property type="entry name" value="G_PROTEIN_RECEP_F1_2"/>
    <property type="match status" value="1"/>
</dbReference>
<evidence type="ECO:0000256" key="4">
    <source>
        <dbReference type="ARBA" id="ARBA00022989"/>
    </source>
</evidence>
<dbReference type="Pfam" id="PF00001">
    <property type="entry name" value="7tm_1"/>
    <property type="match status" value="1"/>
</dbReference>
<dbReference type="Gene3D" id="1.20.1070.10">
    <property type="entry name" value="Rhodopsin 7-helix transmembrane proteins"/>
    <property type="match status" value="1"/>
</dbReference>
<evidence type="ECO:0000256" key="3">
    <source>
        <dbReference type="ARBA" id="ARBA00022692"/>
    </source>
</evidence>
<protein>
    <recommendedName>
        <fullName evidence="11">G-protein coupled receptors family 1 profile domain-containing protein</fullName>
    </recommendedName>
</protein>
<dbReference type="GO" id="GO:0005886">
    <property type="term" value="C:plasma membrane"/>
    <property type="evidence" value="ECO:0007669"/>
    <property type="project" value="UniProtKB-SubCell"/>
</dbReference>
<evidence type="ECO:0000256" key="9">
    <source>
        <dbReference type="ARBA" id="ARBA00023224"/>
    </source>
</evidence>
<dbReference type="SUPFAM" id="SSF81321">
    <property type="entry name" value="Family A G protein-coupled receptor-like"/>
    <property type="match status" value="1"/>
</dbReference>
<comment type="similarity">
    <text evidence="10">Belongs to the G-protein coupled receptor 1 family. Vasopressin/oxytocin receptor subfamily.</text>
</comment>
<dbReference type="InterPro" id="IPR000276">
    <property type="entry name" value="GPCR_Rhodpsn"/>
</dbReference>
<feature type="transmembrane region" description="Helical" evidence="10">
    <location>
        <begin position="55"/>
        <end position="74"/>
    </location>
</feature>